<reference evidence="8" key="1">
    <citation type="journal article" date="2020" name="Stud. Mycol.">
        <title>101 Dothideomycetes genomes: a test case for predicting lifestyles and emergence of pathogens.</title>
        <authorList>
            <person name="Haridas S."/>
            <person name="Albert R."/>
            <person name="Binder M."/>
            <person name="Bloem J."/>
            <person name="Labutti K."/>
            <person name="Salamov A."/>
            <person name="Andreopoulos B."/>
            <person name="Baker S."/>
            <person name="Barry K."/>
            <person name="Bills G."/>
            <person name="Bluhm B."/>
            <person name="Cannon C."/>
            <person name="Castanera R."/>
            <person name="Culley D."/>
            <person name="Daum C."/>
            <person name="Ezra D."/>
            <person name="Gonzalez J."/>
            <person name="Henrissat B."/>
            <person name="Kuo A."/>
            <person name="Liang C."/>
            <person name="Lipzen A."/>
            <person name="Lutzoni F."/>
            <person name="Magnuson J."/>
            <person name="Mondo S."/>
            <person name="Nolan M."/>
            <person name="Ohm R."/>
            <person name="Pangilinan J."/>
            <person name="Park H.-J."/>
            <person name="Ramirez L."/>
            <person name="Alfaro M."/>
            <person name="Sun H."/>
            <person name="Tritt A."/>
            <person name="Yoshinaga Y."/>
            <person name="Zwiers L.-H."/>
            <person name="Turgeon B."/>
            <person name="Goodwin S."/>
            <person name="Spatafora J."/>
            <person name="Crous P."/>
            <person name="Grigoriev I."/>
        </authorList>
    </citation>
    <scope>NUCLEOTIDE SEQUENCE</scope>
    <source>
        <strain evidence="8">Tuck. ex Michener</strain>
    </source>
</reference>
<evidence type="ECO:0000256" key="3">
    <source>
        <dbReference type="ARBA" id="ARBA00022729"/>
    </source>
</evidence>
<sequence>MSSFTPRAYIEAPLRSSAIPNKTASHALFTTSSYNLRDHSLSVKLEVIDLTSRLTTTISEDEKISAAEWIDEDDNIAWLAAQKSGNTSVFVGNRQQKEEFYVAGVIPGPVSDLKIQSLSPERVGIVFTGLVNSDGSVHNPADVPAKYSSAKYYTSHVARYWDTWTTSTRRAIFYACLERTSTGGYILTTVYNAYASNAQKVERPLQVFGGSGDFAVSSTGIVYIAMDPGRSPAFHTTSDAYYVKLHDFKQPPGETSRLVVSGFKGSTSSPTISPDGRKLALLKNKKNGAEAHQPYIILWNDFASDSTYSQLLQNEYGSSTWDLSAETIAFQNDNTLLLLATEFGAVSLFTVETNPAVGIQPRKIFGQDMIELVYPCGPRHVLASSTSFIDNGVLRLIDVSSSSPHIETISSLSDNGKEFGFSENQVADLVVKGAGDYQVHSLVMMPADFSPSKSYPVCFLIHGGPQMALWNAWNNYNLNPQIFASQGYYVVCPQFTGSTGYGQQFVDDVRGDWAGRPYKDIVAVFEHIKENVEGADTSRAILGGLSYGGYMTNWIQGQPFGREFKALFTMNGIFSTNGFLARDNIFFYQEDFKGLPWESDESKSLLDRADPARFAGEWKTPHLIVHTEKDFRCPIEGGLSAFSLLQLKGIESGLLIFEDEHHLVVNPENVARLFDTIFGFCNPKVGLSYSGDKINAAR</sequence>
<evidence type="ECO:0000256" key="1">
    <source>
        <dbReference type="ARBA" id="ARBA00010040"/>
    </source>
</evidence>
<evidence type="ECO:0000256" key="6">
    <source>
        <dbReference type="ARBA" id="ARBA00032829"/>
    </source>
</evidence>
<evidence type="ECO:0000256" key="5">
    <source>
        <dbReference type="ARBA" id="ARBA00022825"/>
    </source>
</evidence>
<dbReference type="GO" id="GO:0006508">
    <property type="term" value="P:proteolysis"/>
    <property type="evidence" value="ECO:0007669"/>
    <property type="project" value="UniProtKB-KW"/>
</dbReference>
<dbReference type="GO" id="GO:0004252">
    <property type="term" value="F:serine-type endopeptidase activity"/>
    <property type="evidence" value="ECO:0007669"/>
    <property type="project" value="TreeGrafter"/>
</dbReference>
<evidence type="ECO:0000256" key="4">
    <source>
        <dbReference type="ARBA" id="ARBA00022801"/>
    </source>
</evidence>
<dbReference type="InterPro" id="IPR001375">
    <property type="entry name" value="Peptidase_S9_cat"/>
</dbReference>
<gene>
    <name evidence="8" type="ORF">EV356DRAFT_574510</name>
</gene>
<keyword evidence="3" id="KW-0732">Signal</keyword>
<keyword evidence="9" id="KW-1185">Reference proteome</keyword>
<comment type="similarity">
    <text evidence="1">Belongs to the peptidase S9C family.</text>
</comment>
<evidence type="ECO:0000313" key="8">
    <source>
        <dbReference type="EMBL" id="KAF2236963.1"/>
    </source>
</evidence>
<keyword evidence="5" id="KW-0720">Serine protease</keyword>
<dbReference type="AlphaFoldDB" id="A0A6A6HHE3"/>
<dbReference type="EMBL" id="ML991782">
    <property type="protein sequence ID" value="KAF2236963.1"/>
    <property type="molecule type" value="Genomic_DNA"/>
</dbReference>
<evidence type="ECO:0000259" key="7">
    <source>
        <dbReference type="Pfam" id="PF00326"/>
    </source>
</evidence>
<dbReference type="SUPFAM" id="SSF69304">
    <property type="entry name" value="Tricorn protease N-terminal domain"/>
    <property type="match status" value="1"/>
</dbReference>
<dbReference type="PANTHER" id="PTHR42776:SF13">
    <property type="entry name" value="DIPEPTIDYL-PEPTIDASE 5"/>
    <property type="match status" value="1"/>
</dbReference>
<dbReference type="PANTHER" id="PTHR42776">
    <property type="entry name" value="SERINE PEPTIDASE S9 FAMILY MEMBER"/>
    <property type="match status" value="1"/>
</dbReference>
<feature type="domain" description="Peptidase S9 prolyl oligopeptidase catalytic" evidence="7">
    <location>
        <begin position="476"/>
        <end position="684"/>
    </location>
</feature>
<name>A0A6A6HHE3_VIRVR</name>
<proteinExistence type="inferred from homology"/>
<dbReference type="OrthoDB" id="416344at2759"/>
<organism evidence="8 9">
    <name type="scientific">Viridothelium virens</name>
    <name type="common">Speckled blister lichen</name>
    <name type="synonym">Trypethelium virens</name>
    <dbReference type="NCBI Taxonomy" id="1048519"/>
    <lineage>
        <taxon>Eukaryota</taxon>
        <taxon>Fungi</taxon>
        <taxon>Dikarya</taxon>
        <taxon>Ascomycota</taxon>
        <taxon>Pezizomycotina</taxon>
        <taxon>Dothideomycetes</taxon>
        <taxon>Dothideomycetes incertae sedis</taxon>
        <taxon>Trypetheliales</taxon>
        <taxon>Trypetheliaceae</taxon>
        <taxon>Viridothelium</taxon>
    </lineage>
</organism>
<evidence type="ECO:0000256" key="2">
    <source>
        <dbReference type="ARBA" id="ARBA00022670"/>
    </source>
</evidence>
<dbReference type="InterPro" id="IPR029058">
    <property type="entry name" value="AB_hydrolase_fold"/>
</dbReference>
<keyword evidence="4" id="KW-0378">Hydrolase</keyword>
<protein>
    <recommendedName>
        <fullName evidence="6">Dipeptidyl-peptidase V</fullName>
    </recommendedName>
</protein>
<accession>A0A6A6HHE3</accession>
<dbReference type="FunFam" id="3.40.50.1820:FF:000028">
    <property type="entry name" value="S9 family peptidase"/>
    <property type="match status" value="1"/>
</dbReference>
<evidence type="ECO:0000313" key="9">
    <source>
        <dbReference type="Proteomes" id="UP000800092"/>
    </source>
</evidence>
<dbReference type="Proteomes" id="UP000800092">
    <property type="component" value="Unassembled WGS sequence"/>
</dbReference>
<keyword evidence="2" id="KW-0645">Protease</keyword>
<dbReference type="SUPFAM" id="SSF82171">
    <property type="entry name" value="DPP6 N-terminal domain-like"/>
    <property type="match status" value="1"/>
</dbReference>
<dbReference type="Gene3D" id="3.40.50.1820">
    <property type="entry name" value="alpha/beta hydrolase"/>
    <property type="match status" value="1"/>
</dbReference>
<dbReference type="SUPFAM" id="SSF53474">
    <property type="entry name" value="alpha/beta-Hydrolases"/>
    <property type="match status" value="1"/>
</dbReference>
<dbReference type="Pfam" id="PF00326">
    <property type="entry name" value="Peptidase_S9"/>
    <property type="match status" value="1"/>
</dbReference>